<dbReference type="Gene3D" id="2.40.50.140">
    <property type="entry name" value="Nucleic acid-binding proteins"/>
    <property type="match status" value="1"/>
</dbReference>
<gene>
    <name evidence="3" type="ORF">HER39_07990</name>
</gene>
<dbReference type="PANTHER" id="PTHR43875:SF1">
    <property type="entry name" value="OSMOPROTECTIVE COMPOUNDS UPTAKE ATP-BINDING PROTEIN GGTA"/>
    <property type="match status" value="1"/>
</dbReference>
<keyword evidence="4" id="KW-1185">Reference proteome</keyword>
<dbReference type="SUPFAM" id="SSF52540">
    <property type="entry name" value="P-loop containing nucleoside triphosphate hydrolases"/>
    <property type="match status" value="1"/>
</dbReference>
<feature type="region of interest" description="Disordered" evidence="1">
    <location>
        <begin position="157"/>
        <end position="187"/>
    </location>
</feature>
<dbReference type="PANTHER" id="PTHR43875">
    <property type="entry name" value="MALTODEXTRIN IMPORT ATP-BINDING PROTEIN MSMX"/>
    <property type="match status" value="1"/>
</dbReference>
<dbReference type="Proteomes" id="UP000523795">
    <property type="component" value="Unassembled WGS sequence"/>
</dbReference>
<dbReference type="Gene3D" id="3.40.50.300">
    <property type="entry name" value="P-loop containing nucleotide triphosphate hydrolases"/>
    <property type="match status" value="1"/>
</dbReference>
<evidence type="ECO:0000313" key="3">
    <source>
        <dbReference type="EMBL" id="NKX50508.1"/>
    </source>
</evidence>
<dbReference type="EMBL" id="JAAZSR010000098">
    <property type="protein sequence ID" value="NKX50508.1"/>
    <property type="molecule type" value="Genomic_DNA"/>
</dbReference>
<organism evidence="3 4">
    <name type="scientific">Arthrobacter deserti</name>
    <dbReference type="NCBI Taxonomy" id="1742687"/>
    <lineage>
        <taxon>Bacteria</taxon>
        <taxon>Bacillati</taxon>
        <taxon>Actinomycetota</taxon>
        <taxon>Actinomycetes</taxon>
        <taxon>Micrococcales</taxon>
        <taxon>Micrococcaceae</taxon>
        <taxon>Arthrobacter</taxon>
    </lineage>
</organism>
<feature type="domain" description="CysA C-terminal regulatory" evidence="2">
    <location>
        <begin position="90"/>
        <end position="130"/>
    </location>
</feature>
<comment type="caution">
    <text evidence="3">The sequence shown here is derived from an EMBL/GenBank/DDBJ whole genome shotgun (WGS) entry which is preliminary data.</text>
</comment>
<name>A0ABX1JN84_9MICC</name>
<sequence>HPRVFLMDEPLSNLDAALRAQTRAQIASLTRCLGVTTVYVTHDQVEAMTLGDRVAVLRDGVLQQVAAPRELYDRPANLFVAGFIGSPAMNFLDLPVEDGAVRLGGVELPVPAAGQLQAVVAGVRPEDFEVAAGPGPAGLTVRVESVEELGADAYLHGKSVPAEPDGQPEQLTARADARRPPEPGTTVRLLPRPDRVHFFDPRTRLRLG</sequence>
<evidence type="ECO:0000256" key="1">
    <source>
        <dbReference type="SAM" id="MobiDB-lite"/>
    </source>
</evidence>
<proteinExistence type="predicted"/>
<evidence type="ECO:0000313" key="4">
    <source>
        <dbReference type="Proteomes" id="UP000523795"/>
    </source>
</evidence>
<evidence type="ECO:0000259" key="2">
    <source>
        <dbReference type="Pfam" id="PF17850"/>
    </source>
</evidence>
<dbReference type="InterPro" id="IPR041193">
    <property type="entry name" value="CysA_C"/>
</dbReference>
<reference evidence="3 4" key="1">
    <citation type="submission" date="2020-04" db="EMBL/GenBank/DDBJ databases">
        <authorList>
            <person name="Liu S."/>
        </authorList>
    </citation>
    <scope>NUCLEOTIDE SEQUENCE [LARGE SCALE GENOMIC DNA]</scope>
    <source>
        <strain evidence="3 4">CGMCC 1.15091</strain>
    </source>
</reference>
<dbReference type="Gene3D" id="2.40.50.100">
    <property type="match status" value="1"/>
</dbReference>
<protein>
    <submittedName>
        <fullName evidence="3">TOBE domain-containing protein</fullName>
    </submittedName>
</protein>
<accession>A0ABX1JN84</accession>
<dbReference type="InterPro" id="IPR008995">
    <property type="entry name" value="Mo/tungstate-bd_C_term_dom"/>
</dbReference>
<dbReference type="SUPFAM" id="SSF50331">
    <property type="entry name" value="MOP-like"/>
    <property type="match status" value="1"/>
</dbReference>
<dbReference type="Pfam" id="PF17850">
    <property type="entry name" value="CysA_C_terminal"/>
    <property type="match status" value="1"/>
</dbReference>
<dbReference type="InterPro" id="IPR012340">
    <property type="entry name" value="NA-bd_OB-fold"/>
</dbReference>
<dbReference type="InterPro" id="IPR047641">
    <property type="entry name" value="ABC_transpr_MalK/UgpC-like"/>
</dbReference>
<feature type="non-terminal residue" evidence="3">
    <location>
        <position position="1"/>
    </location>
</feature>
<dbReference type="InterPro" id="IPR027417">
    <property type="entry name" value="P-loop_NTPase"/>
</dbReference>